<name>A0A1W6B8D0_9GAMM</name>
<accession>A0A1W6B8D0</accession>
<dbReference type="AlphaFoldDB" id="A0A1W6B8D0"/>
<protein>
    <recommendedName>
        <fullName evidence="3">NinF family protein</fullName>
    </recommendedName>
</protein>
<dbReference type="Pfam" id="PF05810">
    <property type="entry name" value="NinF"/>
    <property type="match status" value="1"/>
</dbReference>
<organism evidence="1 2">
    <name type="scientific">Pantoea alhagi</name>
    <dbReference type="NCBI Taxonomy" id="1891675"/>
    <lineage>
        <taxon>Bacteria</taxon>
        <taxon>Pseudomonadati</taxon>
        <taxon>Pseudomonadota</taxon>
        <taxon>Gammaproteobacteria</taxon>
        <taxon>Enterobacterales</taxon>
        <taxon>Erwiniaceae</taxon>
        <taxon>Pantoea</taxon>
    </lineage>
</organism>
<dbReference type="KEGG" id="palh:B1H58_15405"/>
<keyword evidence="2" id="KW-1185">Reference proteome</keyword>
<dbReference type="STRING" id="1891675.B1H58_15405"/>
<gene>
    <name evidence="1" type="ORF">B1H58_15405</name>
</gene>
<dbReference type="Proteomes" id="UP000192900">
    <property type="component" value="Chromosome"/>
</dbReference>
<evidence type="ECO:0000313" key="2">
    <source>
        <dbReference type="Proteomes" id="UP000192900"/>
    </source>
</evidence>
<evidence type="ECO:0000313" key="1">
    <source>
        <dbReference type="EMBL" id="ARJ43283.1"/>
    </source>
</evidence>
<sequence>MGQDEDDAMSEPVERLCADCGIPLSPDETFVCSDCCAFYTIFRDPNGYMAGDDDE</sequence>
<proteinExistence type="predicted"/>
<dbReference type="OrthoDB" id="6624659at2"/>
<dbReference type="InterPro" id="IPR008712">
    <property type="entry name" value="NinF"/>
</dbReference>
<dbReference type="EMBL" id="CP019706">
    <property type="protein sequence ID" value="ARJ43283.1"/>
    <property type="molecule type" value="Genomic_DNA"/>
</dbReference>
<reference evidence="1 2" key="1">
    <citation type="submission" date="2017-02" db="EMBL/GenBank/DDBJ databases">
        <title>Complete genome sequence of the drought resistance-promoting endophyte Pantoea alhagi LTYR-11Z.</title>
        <authorList>
            <person name="Zhang L."/>
        </authorList>
    </citation>
    <scope>NUCLEOTIDE SEQUENCE [LARGE SCALE GENOMIC DNA]</scope>
    <source>
        <strain evidence="1 2">LTYR-11Z</strain>
    </source>
</reference>
<evidence type="ECO:0008006" key="3">
    <source>
        <dbReference type="Google" id="ProtNLM"/>
    </source>
</evidence>